<sequence length="45" mass="5078">MSKLTIQEVMGSLKSYEQKLVRRSEKSVESAFQSKLNIGSNSQET</sequence>
<dbReference type="Proteomes" id="UP000470186">
    <property type="component" value="Unassembled WGS sequence"/>
</dbReference>
<dbReference type="AlphaFoldDB" id="A0A7X1YF00"/>
<name>A0A7X1YF00_9PSED</name>
<protein>
    <recommendedName>
        <fullName evidence="3">Gag-pol polyprotein</fullName>
    </recommendedName>
</protein>
<proteinExistence type="predicted"/>
<gene>
    <name evidence="1" type="ORF">GHO30_30725</name>
</gene>
<evidence type="ECO:0008006" key="3">
    <source>
        <dbReference type="Google" id="ProtNLM"/>
    </source>
</evidence>
<evidence type="ECO:0000313" key="1">
    <source>
        <dbReference type="EMBL" id="MQU35656.1"/>
    </source>
</evidence>
<reference evidence="1 2" key="1">
    <citation type="submission" date="2019-10" db="EMBL/GenBank/DDBJ databases">
        <title>Evaluation of single-gene subtyping targets for Pseudomonas.</title>
        <authorList>
            <person name="Reichler S.J."/>
            <person name="Orsi R.H."/>
            <person name="Wiedmann M."/>
            <person name="Martin N.H."/>
            <person name="Murphy S.I."/>
        </authorList>
    </citation>
    <scope>NUCLEOTIDE SEQUENCE [LARGE SCALE GENOMIC DNA]</scope>
    <source>
        <strain evidence="1 2">FSL R10-2107</strain>
    </source>
</reference>
<comment type="caution">
    <text evidence="1">The sequence shown here is derived from an EMBL/GenBank/DDBJ whole genome shotgun (WGS) entry which is preliminary data.</text>
</comment>
<dbReference type="EMBL" id="WIVX01000593">
    <property type="protein sequence ID" value="MQU35656.1"/>
    <property type="molecule type" value="Genomic_DNA"/>
</dbReference>
<keyword evidence="2" id="KW-1185">Reference proteome</keyword>
<accession>A0A7X1YF00</accession>
<evidence type="ECO:0000313" key="2">
    <source>
        <dbReference type="Proteomes" id="UP000470186"/>
    </source>
</evidence>
<organism evidence="1 2">
    <name type="scientific">Pseudomonas helleri</name>
    <dbReference type="NCBI Taxonomy" id="1608996"/>
    <lineage>
        <taxon>Bacteria</taxon>
        <taxon>Pseudomonadati</taxon>
        <taxon>Pseudomonadota</taxon>
        <taxon>Gammaproteobacteria</taxon>
        <taxon>Pseudomonadales</taxon>
        <taxon>Pseudomonadaceae</taxon>
        <taxon>Pseudomonas</taxon>
    </lineage>
</organism>